<evidence type="ECO:0000259" key="2">
    <source>
        <dbReference type="PROSITE" id="PS51253"/>
    </source>
</evidence>
<sequence length="153" mass="17310">MIVAKGRKLAQEMKINEDELSFSSGWLSCFKKRNGIKIYRVCGESGSIDNQQVAESLPILIETISQFDKSDIFNIDETALFYRMEPDLTLATKRIAGLVNKDASISDNMIEEVNSEVNFIKSRISSLNLADPMDISMFIEHPEERIVEDIVSE</sequence>
<reference evidence="3 4" key="1">
    <citation type="journal article" date="2018" name="Gigascience">
        <title>Genomes of trombidid mites reveal novel predicted allergens and laterally-transferred genes associated with secondary metabolism.</title>
        <authorList>
            <person name="Dong X."/>
            <person name="Chaisiri K."/>
            <person name="Xia D."/>
            <person name="Armstrong S.D."/>
            <person name="Fang Y."/>
            <person name="Donnelly M.J."/>
            <person name="Kadowaki T."/>
            <person name="McGarry J.W."/>
            <person name="Darby A.C."/>
            <person name="Makepeace B.L."/>
        </authorList>
    </citation>
    <scope>NUCLEOTIDE SEQUENCE [LARGE SCALE GENOMIC DNA]</scope>
    <source>
        <strain evidence="3">UoL-WK</strain>
    </source>
</reference>
<gene>
    <name evidence="3" type="ORF">B4U79_07696</name>
</gene>
<dbReference type="Gene3D" id="1.10.10.60">
    <property type="entry name" value="Homeodomain-like"/>
    <property type="match status" value="1"/>
</dbReference>
<comment type="caution">
    <text evidence="3">The sequence shown here is derived from an EMBL/GenBank/DDBJ whole genome shotgun (WGS) entry which is preliminary data.</text>
</comment>
<protein>
    <submittedName>
        <fullName evidence="3">Pdc2p-like protein</fullName>
    </submittedName>
</protein>
<dbReference type="AlphaFoldDB" id="A0A3S3PEB8"/>
<dbReference type="InterPro" id="IPR006600">
    <property type="entry name" value="HTH_CenpB_DNA-bd_dom"/>
</dbReference>
<evidence type="ECO:0000313" key="4">
    <source>
        <dbReference type="Proteomes" id="UP000285301"/>
    </source>
</evidence>
<dbReference type="OrthoDB" id="6512965at2759"/>
<accession>A0A3S3PEB8</accession>
<evidence type="ECO:0000256" key="1">
    <source>
        <dbReference type="ARBA" id="ARBA00023125"/>
    </source>
</evidence>
<dbReference type="PROSITE" id="PS51253">
    <property type="entry name" value="HTH_CENPB"/>
    <property type="match status" value="1"/>
</dbReference>
<proteinExistence type="predicted"/>
<dbReference type="EMBL" id="NCKU01016737">
    <property type="protein sequence ID" value="RWR99144.1"/>
    <property type="molecule type" value="Genomic_DNA"/>
</dbReference>
<dbReference type="GO" id="GO:0003677">
    <property type="term" value="F:DNA binding"/>
    <property type="evidence" value="ECO:0007669"/>
    <property type="project" value="UniProtKB-KW"/>
</dbReference>
<name>A0A3S3PEB8_9ACAR</name>
<keyword evidence="1" id="KW-0238">DNA-binding</keyword>
<feature type="domain" description="HTH CENPB-type" evidence="2">
    <location>
        <begin position="1"/>
        <end position="40"/>
    </location>
</feature>
<organism evidence="3 4">
    <name type="scientific">Dinothrombium tinctorium</name>
    <dbReference type="NCBI Taxonomy" id="1965070"/>
    <lineage>
        <taxon>Eukaryota</taxon>
        <taxon>Metazoa</taxon>
        <taxon>Ecdysozoa</taxon>
        <taxon>Arthropoda</taxon>
        <taxon>Chelicerata</taxon>
        <taxon>Arachnida</taxon>
        <taxon>Acari</taxon>
        <taxon>Acariformes</taxon>
        <taxon>Trombidiformes</taxon>
        <taxon>Prostigmata</taxon>
        <taxon>Anystina</taxon>
        <taxon>Parasitengona</taxon>
        <taxon>Trombidioidea</taxon>
        <taxon>Trombidiidae</taxon>
        <taxon>Dinothrombium</taxon>
    </lineage>
</organism>
<evidence type="ECO:0000313" key="3">
    <source>
        <dbReference type="EMBL" id="RWR99144.1"/>
    </source>
</evidence>
<keyword evidence="4" id="KW-1185">Reference proteome</keyword>
<feature type="non-terminal residue" evidence="3">
    <location>
        <position position="153"/>
    </location>
</feature>
<dbReference type="Proteomes" id="UP000285301">
    <property type="component" value="Unassembled WGS sequence"/>
</dbReference>